<dbReference type="AlphaFoldDB" id="A0A1A7PV76"/>
<sequence length="151" mass="17073">MDNVDELTNKLSALIANLSPQARRHLAKNIGQKIAQSQRQRITNQQNPDGTSFIPRKNLRKKKGRIKRQKMFVKLKMARYLKAKNTANQVAVGFSGSAANIAAVHQLGKRGVVNEKRNISTQYAKRELLGFTEQDKALVEELIIHELGWNN</sequence>
<dbReference type="PATRIC" id="fig|505345.6.peg.134"/>
<evidence type="ECO:0000313" key="3">
    <source>
        <dbReference type="Proteomes" id="UP000092626"/>
    </source>
</evidence>
<dbReference type="Pfam" id="PF05069">
    <property type="entry name" value="Phage_tail_S"/>
    <property type="match status" value="1"/>
</dbReference>
<dbReference type="NCBIfam" id="TIGR01635">
    <property type="entry name" value="tail_comp_S"/>
    <property type="match status" value="1"/>
</dbReference>
<evidence type="ECO:0000313" key="2">
    <source>
        <dbReference type="EMBL" id="OBX05944.1"/>
    </source>
</evidence>
<feature type="compositionally biased region" description="Polar residues" evidence="1">
    <location>
        <begin position="36"/>
        <end position="50"/>
    </location>
</feature>
<dbReference type="Proteomes" id="UP000092626">
    <property type="component" value="Unassembled WGS sequence"/>
</dbReference>
<evidence type="ECO:0000256" key="1">
    <source>
        <dbReference type="SAM" id="MobiDB-lite"/>
    </source>
</evidence>
<dbReference type="RefSeq" id="WP_065236491.1">
    <property type="nucleotide sequence ID" value="NZ_JTJR01000002.1"/>
</dbReference>
<feature type="region of interest" description="Disordered" evidence="1">
    <location>
        <begin position="36"/>
        <end position="56"/>
    </location>
</feature>
<gene>
    <name evidence="2" type="ORF">QV06_00655</name>
</gene>
<accession>A0A1A7PV76</accession>
<protein>
    <submittedName>
        <fullName evidence="2">Tail protein</fullName>
    </submittedName>
</protein>
<dbReference type="STRING" id="505345.QV06_00655"/>
<name>A0A1A7PV76_9PAST</name>
<dbReference type="EMBL" id="JTJR01000002">
    <property type="protein sequence ID" value="OBX05944.1"/>
    <property type="molecule type" value="Genomic_DNA"/>
</dbReference>
<dbReference type="InterPro" id="IPR006522">
    <property type="entry name" value="Phage_virion_morphogenesis"/>
</dbReference>
<proteinExistence type="predicted"/>
<organism evidence="2 3">
    <name type="scientific">Gallibacterium genomosp. 3</name>
    <dbReference type="NCBI Taxonomy" id="505345"/>
    <lineage>
        <taxon>Bacteria</taxon>
        <taxon>Pseudomonadati</taxon>
        <taxon>Pseudomonadota</taxon>
        <taxon>Gammaproteobacteria</taxon>
        <taxon>Pasteurellales</taxon>
        <taxon>Pasteurellaceae</taxon>
        <taxon>Gallibacterium</taxon>
    </lineage>
</organism>
<comment type="caution">
    <text evidence="2">The sequence shown here is derived from an EMBL/GenBank/DDBJ whole genome shotgun (WGS) entry which is preliminary data.</text>
</comment>
<reference evidence="2 3" key="1">
    <citation type="submission" date="2014-11" db="EMBL/GenBank/DDBJ databases">
        <title>Pan-genome of Gallibacterium spp.</title>
        <authorList>
            <person name="Kudirkiene E."/>
            <person name="Bojesen A.M."/>
        </authorList>
    </citation>
    <scope>NUCLEOTIDE SEQUENCE [LARGE SCALE GENOMIC DNA]</scope>
    <source>
        <strain evidence="2 3">59/S3/89</strain>
    </source>
</reference>